<keyword evidence="5 19" id="KW-0808">Transferase</keyword>
<dbReference type="SUPFAM" id="SSF56112">
    <property type="entry name" value="Protein kinase-like (PK-like)"/>
    <property type="match status" value="1"/>
</dbReference>
<comment type="similarity">
    <text evidence="19">Belongs to the protein kinase superfamily. Ser/Thr protein kinase family.</text>
</comment>
<evidence type="ECO:0000256" key="1">
    <source>
        <dbReference type="ARBA" id="ARBA00004251"/>
    </source>
</evidence>
<dbReference type="InterPro" id="IPR001480">
    <property type="entry name" value="Bulb-type_lectin_dom"/>
</dbReference>
<dbReference type="FunFam" id="2.90.10.10:FF:000009">
    <property type="entry name" value="Receptor-like serine/threonine-protein kinase SD1-8"/>
    <property type="match status" value="1"/>
</dbReference>
<evidence type="ECO:0000256" key="14">
    <source>
        <dbReference type="ARBA" id="ARBA00023157"/>
    </source>
</evidence>
<dbReference type="Pfam" id="PF08276">
    <property type="entry name" value="PAN_2"/>
    <property type="match status" value="1"/>
</dbReference>
<dbReference type="CDD" id="cd00028">
    <property type="entry name" value="B_lectin"/>
    <property type="match status" value="1"/>
</dbReference>
<keyword evidence="10 19" id="KW-0418">Kinase</keyword>
<evidence type="ECO:0000256" key="19">
    <source>
        <dbReference type="PIRNR" id="PIRNR000641"/>
    </source>
</evidence>
<dbReference type="Pfam" id="PF01453">
    <property type="entry name" value="B_lectin"/>
    <property type="match status" value="1"/>
</dbReference>
<feature type="domain" description="Apple" evidence="23">
    <location>
        <begin position="300"/>
        <end position="375"/>
    </location>
</feature>
<sequence length="793" mass="89463">MIRSAPVILYKGNKFYLTEAAATIRVGDQLNITSRLVSEDGNFTLGFFSIAETNFSYLGIWYTNDDQVRKVWIANRNQPIVDTSATLTIDKTGKLMITSAGKIVVNISDQNHAGNISATLHDDGNFVLADQSDNHRVLWQSFDNPTNVLLPGMKLGSNLTDAKNWTLTSWFSTQDPAPGAFSLSWDFFNESNQLVIRRRGIDYWTSGQLMQSQDNQDKQVFEFMMVNNPFDAYQYNLSIGDDAEARYFTYIPVNGRFPMWILDYKGNILTGEPSINFATTAFCLGYKNEGCVANSGLPVCRSHDYRFEEKNADFINGKSTDDDNTNISLSDCMQRCWDDCSCLGFINHSDGKGCIMYFETNYTINDHPGALSRYVLISSKTSQDKKAKGSKWVWIVIAVGISLVLLILSSFCVWRMRKIRLQEEEKRKRDKYLQELVASDSFNNSDEVGGERREGHDLNFFSFGSIAAATNDFSDVNKLGQGGFGPVYKGKLLDGKEIAIKRLAKTSGQGLIEFKNELILIAKLQHTNLVRVLGCCIHGEEKMLIYEYMPNKSLDYFLFDVNKRDILDWQKRFNIIEGIGQGLLYLHKYSRMRVIHRDLKASNVLLDENMNPKISDFGMARIFKPNETQANTVKVVGTYGYMSPEYAMEGTFSVKSDVFSFGVLVLEIVSGRRNNSFYNIERPLNLIGYAWELWNGGHVSDLKDPTLEAYGIDVKKQLSRTIHIGLLCVQESADDRPDMSYVISMLGNETIALPVPKQPAFFTGRSVLDLTSSESKSKDISVGDMSITVMEAR</sequence>
<proteinExistence type="inferred from homology"/>
<dbReference type="GO" id="GO:0030246">
    <property type="term" value="F:carbohydrate binding"/>
    <property type="evidence" value="ECO:0007669"/>
    <property type="project" value="UniProtKB-KW"/>
</dbReference>
<organism evidence="24 25">
    <name type="scientific">Heracleum sosnowskyi</name>
    <dbReference type="NCBI Taxonomy" id="360622"/>
    <lineage>
        <taxon>Eukaryota</taxon>
        <taxon>Viridiplantae</taxon>
        <taxon>Streptophyta</taxon>
        <taxon>Embryophyta</taxon>
        <taxon>Tracheophyta</taxon>
        <taxon>Spermatophyta</taxon>
        <taxon>Magnoliopsida</taxon>
        <taxon>eudicotyledons</taxon>
        <taxon>Gunneridae</taxon>
        <taxon>Pentapetalae</taxon>
        <taxon>asterids</taxon>
        <taxon>campanulids</taxon>
        <taxon>Apiales</taxon>
        <taxon>Apiaceae</taxon>
        <taxon>Apioideae</taxon>
        <taxon>apioid superclade</taxon>
        <taxon>Tordylieae</taxon>
        <taxon>Tordyliinae</taxon>
        <taxon>Heracleum</taxon>
    </lineage>
</organism>
<dbReference type="Gene3D" id="2.90.10.10">
    <property type="entry name" value="Bulb-type lectin domain"/>
    <property type="match status" value="1"/>
</dbReference>
<comment type="catalytic activity">
    <reaction evidence="18 19">
        <text>L-seryl-[protein] + ATP = O-phospho-L-seryl-[protein] + ADP + H(+)</text>
        <dbReference type="Rhea" id="RHEA:17989"/>
        <dbReference type="Rhea" id="RHEA-COMP:9863"/>
        <dbReference type="Rhea" id="RHEA-COMP:11604"/>
        <dbReference type="ChEBI" id="CHEBI:15378"/>
        <dbReference type="ChEBI" id="CHEBI:29999"/>
        <dbReference type="ChEBI" id="CHEBI:30616"/>
        <dbReference type="ChEBI" id="CHEBI:83421"/>
        <dbReference type="ChEBI" id="CHEBI:456216"/>
        <dbReference type="EC" id="2.7.11.1"/>
    </reaction>
</comment>
<dbReference type="InterPro" id="IPR008271">
    <property type="entry name" value="Ser/Thr_kinase_AS"/>
</dbReference>
<evidence type="ECO:0000256" key="7">
    <source>
        <dbReference type="ARBA" id="ARBA00022729"/>
    </source>
</evidence>
<keyword evidence="25" id="KW-1185">Reference proteome</keyword>
<feature type="transmembrane region" description="Helical" evidence="20">
    <location>
        <begin position="392"/>
        <end position="414"/>
    </location>
</feature>
<dbReference type="SMART" id="SM00220">
    <property type="entry name" value="S_TKc"/>
    <property type="match status" value="1"/>
</dbReference>
<dbReference type="GO" id="GO:0005524">
    <property type="term" value="F:ATP binding"/>
    <property type="evidence" value="ECO:0007669"/>
    <property type="project" value="UniProtKB-KW"/>
</dbReference>
<evidence type="ECO:0000256" key="13">
    <source>
        <dbReference type="ARBA" id="ARBA00023136"/>
    </source>
</evidence>
<evidence type="ECO:0000256" key="8">
    <source>
        <dbReference type="ARBA" id="ARBA00022734"/>
    </source>
</evidence>
<evidence type="ECO:0000256" key="3">
    <source>
        <dbReference type="ARBA" id="ARBA00022527"/>
    </source>
</evidence>
<dbReference type="InterPro" id="IPR011009">
    <property type="entry name" value="Kinase-like_dom_sf"/>
</dbReference>
<comment type="caution">
    <text evidence="24">The sequence shown here is derived from an EMBL/GenBank/DDBJ whole genome shotgun (WGS) entry which is preliminary data.</text>
</comment>
<feature type="domain" description="Bulb-type lectin" evidence="22">
    <location>
        <begin position="21"/>
        <end position="141"/>
    </location>
</feature>
<dbReference type="GO" id="GO:0005886">
    <property type="term" value="C:plasma membrane"/>
    <property type="evidence" value="ECO:0007669"/>
    <property type="project" value="UniProtKB-SubCell"/>
</dbReference>
<dbReference type="InterPro" id="IPR001245">
    <property type="entry name" value="Ser-Thr/Tyr_kinase_cat_dom"/>
</dbReference>
<evidence type="ECO:0000256" key="20">
    <source>
        <dbReference type="SAM" id="Phobius"/>
    </source>
</evidence>
<dbReference type="Pfam" id="PF07714">
    <property type="entry name" value="PK_Tyr_Ser-Thr"/>
    <property type="match status" value="1"/>
</dbReference>
<name>A0AAD8MIX8_9APIA</name>
<evidence type="ECO:0000256" key="6">
    <source>
        <dbReference type="ARBA" id="ARBA00022692"/>
    </source>
</evidence>
<dbReference type="PIRSF" id="PIRSF000641">
    <property type="entry name" value="SRK"/>
    <property type="match status" value="1"/>
</dbReference>
<dbReference type="InterPro" id="IPR021820">
    <property type="entry name" value="S-locus_recpt_kinase_C"/>
</dbReference>
<keyword evidence="6 20" id="KW-0812">Transmembrane</keyword>
<dbReference type="Pfam" id="PF11883">
    <property type="entry name" value="DUF3403"/>
    <property type="match status" value="1"/>
</dbReference>
<dbReference type="FunFam" id="1.10.510.10:FF:000060">
    <property type="entry name" value="G-type lectin S-receptor-like serine/threonine-protein kinase"/>
    <property type="match status" value="1"/>
</dbReference>
<dbReference type="CDD" id="cd01098">
    <property type="entry name" value="PAN_AP_plant"/>
    <property type="match status" value="1"/>
</dbReference>
<dbReference type="PANTHER" id="PTHR27002:SF548">
    <property type="entry name" value="RECEPTOR-LIKE SERINE_THREONINE-PROTEIN KINASE"/>
    <property type="match status" value="1"/>
</dbReference>
<dbReference type="PROSITE" id="PS50927">
    <property type="entry name" value="BULB_LECTIN"/>
    <property type="match status" value="1"/>
</dbReference>
<keyword evidence="12 20" id="KW-1133">Transmembrane helix</keyword>
<evidence type="ECO:0000256" key="18">
    <source>
        <dbReference type="ARBA" id="ARBA00048679"/>
    </source>
</evidence>
<dbReference type="PROSITE" id="PS50011">
    <property type="entry name" value="PROTEIN_KINASE_DOM"/>
    <property type="match status" value="1"/>
</dbReference>
<dbReference type="SMART" id="SM00108">
    <property type="entry name" value="B_lectin"/>
    <property type="match status" value="1"/>
</dbReference>
<dbReference type="EC" id="2.7.11.1" evidence="19"/>
<keyword evidence="3 19" id="KW-0723">Serine/threonine-protein kinase</keyword>
<comment type="catalytic activity">
    <reaction evidence="17 19">
        <text>L-threonyl-[protein] + ATP = O-phospho-L-threonyl-[protein] + ADP + H(+)</text>
        <dbReference type="Rhea" id="RHEA:46608"/>
        <dbReference type="Rhea" id="RHEA-COMP:11060"/>
        <dbReference type="Rhea" id="RHEA-COMP:11605"/>
        <dbReference type="ChEBI" id="CHEBI:15378"/>
        <dbReference type="ChEBI" id="CHEBI:30013"/>
        <dbReference type="ChEBI" id="CHEBI:30616"/>
        <dbReference type="ChEBI" id="CHEBI:61977"/>
        <dbReference type="ChEBI" id="CHEBI:456216"/>
        <dbReference type="EC" id="2.7.11.1"/>
    </reaction>
</comment>
<evidence type="ECO:0000313" key="24">
    <source>
        <dbReference type="EMBL" id="KAK1375046.1"/>
    </source>
</evidence>
<dbReference type="Gene3D" id="3.30.200.20">
    <property type="entry name" value="Phosphorylase Kinase, domain 1"/>
    <property type="match status" value="1"/>
</dbReference>
<feature type="domain" description="Protein kinase" evidence="21">
    <location>
        <begin position="473"/>
        <end position="751"/>
    </location>
</feature>
<dbReference type="InterPro" id="IPR000719">
    <property type="entry name" value="Prot_kinase_dom"/>
</dbReference>
<keyword evidence="9 19" id="KW-0547">Nucleotide-binding</keyword>
<keyword evidence="8" id="KW-0430">Lectin</keyword>
<evidence type="ECO:0000256" key="2">
    <source>
        <dbReference type="ARBA" id="ARBA00022475"/>
    </source>
</evidence>
<dbReference type="PANTHER" id="PTHR27002">
    <property type="entry name" value="RECEPTOR-LIKE SERINE/THREONINE-PROTEIN KINASE SD1-8"/>
    <property type="match status" value="1"/>
</dbReference>
<evidence type="ECO:0000256" key="5">
    <source>
        <dbReference type="ARBA" id="ARBA00022679"/>
    </source>
</evidence>
<dbReference type="Proteomes" id="UP001237642">
    <property type="component" value="Unassembled WGS sequence"/>
</dbReference>
<evidence type="ECO:0000256" key="4">
    <source>
        <dbReference type="ARBA" id="ARBA00022553"/>
    </source>
</evidence>
<dbReference type="CDD" id="cd14066">
    <property type="entry name" value="STKc_IRAK"/>
    <property type="match status" value="1"/>
</dbReference>
<evidence type="ECO:0000313" key="25">
    <source>
        <dbReference type="Proteomes" id="UP001237642"/>
    </source>
</evidence>
<accession>A0AAD8MIX8</accession>
<evidence type="ECO:0000256" key="9">
    <source>
        <dbReference type="ARBA" id="ARBA00022741"/>
    </source>
</evidence>
<keyword evidence="11 19" id="KW-0067">ATP-binding</keyword>
<protein>
    <recommendedName>
        <fullName evidence="19">Receptor-like serine/threonine-protein kinase</fullName>
        <ecNumber evidence="19">2.7.11.1</ecNumber>
    </recommendedName>
</protein>
<keyword evidence="16" id="KW-0325">Glycoprotein</keyword>
<keyword evidence="15 24" id="KW-0675">Receptor</keyword>
<keyword evidence="4" id="KW-0597">Phosphoprotein</keyword>
<keyword evidence="7" id="KW-0732">Signal</keyword>
<keyword evidence="14" id="KW-1015">Disulfide bond</keyword>
<keyword evidence="2" id="KW-1003">Cell membrane</keyword>
<reference evidence="24" key="2">
    <citation type="submission" date="2023-05" db="EMBL/GenBank/DDBJ databases">
        <authorList>
            <person name="Schelkunov M.I."/>
        </authorList>
    </citation>
    <scope>NUCLEOTIDE SEQUENCE</scope>
    <source>
        <strain evidence="24">Hsosn_3</strain>
        <tissue evidence="24">Leaf</tissue>
    </source>
</reference>
<evidence type="ECO:0000259" key="23">
    <source>
        <dbReference type="PROSITE" id="PS50948"/>
    </source>
</evidence>
<dbReference type="InterPro" id="IPR024171">
    <property type="entry name" value="SRK-like_kinase"/>
</dbReference>
<evidence type="ECO:0000256" key="15">
    <source>
        <dbReference type="ARBA" id="ARBA00023170"/>
    </source>
</evidence>
<dbReference type="PROSITE" id="PS00108">
    <property type="entry name" value="PROTEIN_KINASE_ST"/>
    <property type="match status" value="1"/>
</dbReference>
<evidence type="ECO:0000259" key="21">
    <source>
        <dbReference type="PROSITE" id="PS50011"/>
    </source>
</evidence>
<evidence type="ECO:0000256" key="16">
    <source>
        <dbReference type="ARBA" id="ARBA00023180"/>
    </source>
</evidence>
<dbReference type="GO" id="GO:0004674">
    <property type="term" value="F:protein serine/threonine kinase activity"/>
    <property type="evidence" value="ECO:0007669"/>
    <property type="project" value="UniProtKB-KW"/>
</dbReference>
<evidence type="ECO:0000256" key="12">
    <source>
        <dbReference type="ARBA" id="ARBA00022989"/>
    </source>
</evidence>
<dbReference type="AlphaFoldDB" id="A0AAD8MIX8"/>
<dbReference type="FunFam" id="3.30.200.20:FF:000330">
    <property type="entry name" value="G-type lectin S-receptor-like serine/threonine-protein kinase At4g03230"/>
    <property type="match status" value="1"/>
</dbReference>
<evidence type="ECO:0000256" key="17">
    <source>
        <dbReference type="ARBA" id="ARBA00047899"/>
    </source>
</evidence>
<evidence type="ECO:0000256" key="11">
    <source>
        <dbReference type="ARBA" id="ARBA00022840"/>
    </source>
</evidence>
<dbReference type="InterPro" id="IPR036426">
    <property type="entry name" value="Bulb-type_lectin_dom_sf"/>
</dbReference>
<evidence type="ECO:0000259" key="22">
    <source>
        <dbReference type="PROSITE" id="PS50927"/>
    </source>
</evidence>
<dbReference type="InterPro" id="IPR003609">
    <property type="entry name" value="Pan_app"/>
</dbReference>
<dbReference type="PROSITE" id="PS50948">
    <property type="entry name" value="PAN"/>
    <property type="match status" value="1"/>
</dbReference>
<reference evidence="24" key="1">
    <citation type="submission" date="2023-02" db="EMBL/GenBank/DDBJ databases">
        <title>Genome of toxic invasive species Heracleum sosnowskyi carries increased number of genes despite the absence of recent whole-genome duplications.</title>
        <authorList>
            <person name="Schelkunov M."/>
            <person name="Shtratnikova V."/>
            <person name="Makarenko M."/>
            <person name="Klepikova A."/>
            <person name="Omelchenko D."/>
            <person name="Novikova G."/>
            <person name="Obukhova E."/>
            <person name="Bogdanov V."/>
            <person name="Penin A."/>
            <person name="Logacheva M."/>
        </authorList>
    </citation>
    <scope>NUCLEOTIDE SEQUENCE</scope>
    <source>
        <strain evidence="24">Hsosn_3</strain>
        <tissue evidence="24">Leaf</tissue>
    </source>
</reference>
<dbReference type="SUPFAM" id="SSF51110">
    <property type="entry name" value="alpha-D-mannose-specific plant lectins"/>
    <property type="match status" value="1"/>
</dbReference>
<dbReference type="EMBL" id="JAUIZM010000007">
    <property type="protein sequence ID" value="KAK1375046.1"/>
    <property type="molecule type" value="Genomic_DNA"/>
</dbReference>
<evidence type="ECO:0000256" key="10">
    <source>
        <dbReference type="ARBA" id="ARBA00022777"/>
    </source>
</evidence>
<keyword evidence="13 20" id="KW-0472">Membrane</keyword>
<gene>
    <name evidence="24" type="ORF">POM88_031239</name>
</gene>
<comment type="subcellular location">
    <subcellularLocation>
        <location evidence="1">Cell membrane</location>
        <topology evidence="1">Single-pass type I membrane protein</topology>
    </subcellularLocation>
</comment>
<dbReference type="Gene3D" id="1.10.510.10">
    <property type="entry name" value="Transferase(Phosphotransferase) domain 1"/>
    <property type="match status" value="1"/>
</dbReference>